<dbReference type="EMBL" id="JAUSQU010000002">
    <property type="protein sequence ID" value="MDP9850287.1"/>
    <property type="molecule type" value="Genomic_DNA"/>
</dbReference>
<name>A0ABT9QU39_9ACTN</name>
<evidence type="ECO:0000259" key="1">
    <source>
        <dbReference type="PROSITE" id="PS50943"/>
    </source>
</evidence>
<organism evidence="2 3">
    <name type="scientific">Streptosporangium lutulentum</name>
    <dbReference type="NCBI Taxonomy" id="1461250"/>
    <lineage>
        <taxon>Bacteria</taxon>
        <taxon>Bacillati</taxon>
        <taxon>Actinomycetota</taxon>
        <taxon>Actinomycetes</taxon>
        <taxon>Streptosporangiales</taxon>
        <taxon>Streptosporangiaceae</taxon>
        <taxon>Streptosporangium</taxon>
    </lineage>
</organism>
<dbReference type="Gene3D" id="1.10.260.40">
    <property type="entry name" value="lambda repressor-like DNA-binding domains"/>
    <property type="match status" value="1"/>
</dbReference>
<gene>
    <name evidence="2" type="ORF">J2853_009583</name>
</gene>
<dbReference type="RefSeq" id="WP_307569228.1">
    <property type="nucleotide sequence ID" value="NZ_JAUSQU010000002.1"/>
</dbReference>
<dbReference type="InterPro" id="IPR010982">
    <property type="entry name" value="Lambda_DNA-bd_dom_sf"/>
</dbReference>
<dbReference type="Pfam" id="PF01381">
    <property type="entry name" value="HTH_3"/>
    <property type="match status" value="1"/>
</dbReference>
<proteinExistence type="predicted"/>
<evidence type="ECO:0000313" key="2">
    <source>
        <dbReference type="EMBL" id="MDP9850287.1"/>
    </source>
</evidence>
<comment type="caution">
    <text evidence="2">The sequence shown here is derived from an EMBL/GenBank/DDBJ whole genome shotgun (WGS) entry which is preliminary data.</text>
</comment>
<dbReference type="InterPro" id="IPR001387">
    <property type="entry name" value="Cro/C1-type_HTH"/>
</dbReference>
<reference evidence="2 3" key="1">
    <citation type="submission" date="2023-07" db="EMBL/GenBank/DDBJ databases">
        <title>Sequencing the genomes of 1000 actinobacteria strains.</title>
        <authorList>
            <person name="Klenk H.-P."/>
        </authorList>
    </citation>
    <scope>NUCLEOTIDE SEQUENCE [LARGE SCALE GENOMIC DNA]</scope>
    <source>
        <strain evidence="2 3">DSM 46740</strain>
    </source>
</reference>
<keyword evidence="2" id="KW-0238">DNA-binding</keyword>
<sequence length="51" mass="5565">MKELRVQKGYTQQQLATNAEIALSTLRKIETATVVESGYMAAAITAHTMPV</sequence>
<accession>A0ABT9QU39</accession>
<dbReference type="PROSITE" id="PS50943">
    <property type="entry name" value="HTH_CROC1"/>
    <property type="match status" value="1"/>
</dbReference>
<dbReference type="Proteomes" id="UP001225356">
    <property type="component" value="Unassembled WGS sequence"/>
</dbReference>
<keyword evidence="3" id="KW-1185">Reference proteome</keyword>
<evidence type="ECO:0000313" key="3">
    <source>
        <dbReference type="Proteomes" id="UP001225356"/>
    </source>
</evidence>
<feature type="domain" description="HTH cro/C1-type" evidence="1">
    <location>
        <begin position="1"/>
        <end position="31"/>
    </location>
</feature>
<dbReference type="CDD" id="cd00093">
    <property type="entry name" value="HTH_XRE"/>
    <property type="match status" value="1"/>
</dbReference>
<dbReference type="SUPFAM" id="SSF47413">
    <property type="entry name" value="lambda repressor-like DNA-binding domains"/>
    <property type="match status" value="1"/>
</dbReference>
<protein>
    <submittedName>
        <fullName evidence="2">DNA-binding XRE family transcriptional regulator</fullName>
    </submittedName>
</protein>
<dbReference type="GO" id="GO:0003677">
    <property type="term" value="F:DNA binding"/>
    <property type="evidence" value="ECO:0007669"/>
    <property type="project" value="UniProtKB-KW"/>
</dbReference>